<protein>
    <recommendedName>
        <fullName evidence="4">PPE family protein</fullName>
    </recommendedName>
</protein>
<organism evidence="2 3">
    <name type="scientific">Streptomyces guryensis</name>
    <dbReference type="NCBI Taxonomy" id="2886947"/>
    <lineage>
        <taxon>Bacteria</taxon>
        <taxon>Bacillati</taxon>
        <taxon>Actinomycetota</taxon>
        <taxon>Actinomycetes</taxon>
        <taxon>Kitasatosporales</taxon>
        <taxon>Streptomycetaceae</taxon>
        <taxon>Streptomyces</taxon>
    </lineage>
</organism>
<proteinExistence type="predicted"/>
<dbReference type="RefSeq" id="WP_232649388.1">
    <property type="nucleotide sequence ID" value="NZ_JAJSBI010000007.1"/>
</dbReference>
<feature type="region of interest" description="Disordered" evidence="1">
    <location>
        <begin position="213"/>
        <end position="485"/>
    </location>
</feature>
<feature type="compositionally biased region" description="Low complexity" evidence="1">
    <location>
        <begin position="250"/>
        <end position="270"/>
    </location>
</feature>
<evidence type="ECO:0000313" key="3">
    <source>
        <dbReference type="Proteomes" id="UP001108029"/>
    </source>
</evidence>
<dbReference type="AlphaFoldDB" id="A0A9Q3VP54"/>
<reference evidence="2" key="1">
    <citation type="submission" date="2021-12" db="EMBL/GenBank/DDBJ databases">
        <authorList>
            <person name="Lee J.-H."/>
            <person name="Kim S.-B."/>
        </authorList>
    </citation>
    <scope>NUCLEOTIDE SEQUENCE</scope>
    <source>
        <strain evidence="2">NR30</strain>
    </source>
</reference>
<accession>A0A9Q3VP54</accession>
<feature type="compositionally biased region" description="Gly residues" evidence="1">
    <location>
        <begin position="421"/>
        <end position="430"/>
    </location>
</feature>
<gene>
    <name evidence="2" type="ORF">LJ657_16625</name>
</gene>
<keyword evidence="3" id="KW-1185">Reference proteome</keyword>
<evidence type="ECO:0000256" key="1">
    <source>
        <dbReference type="SAM" id="MobiDB-lite"/>
    </source>
</evidence>
<feature type="compositionally biased region" description="Gly residues" evidence="1">
    <location>
        <begin position="314"/>
        <end position="387"/>
    </location>
</feature>
<evidence type="ECO:0000313" key="2">
    <source>
        <dbReference type="EMBL" id="MCD9875267.1"/>
    </source>
</evidence>
<name>A0A9Q3VP54_9ACTN</name>
<feature type="compositionally biased region" description="Gly residues" evidence="1">
    <location>
        <begin position="439"/>
        <end position="450"/>
    </location>
</feature>
<dbReference type="Proteomes" id="UP001108029">
    <property type="component" value="Unassembled WGS sequence"/>
</dbReference>
<feature type="compositionally biased region" description="Low complexity" evidence="1">
    <location>
        <begin position="283"/>
        <end position="298"/>
    </location>
</feature>
<dbReference type="EMBL" id="JAJSBI010000007">
    <property type="protein sequence ID" value="MCD9875267.1"/>
    <property type="molecule type" value="Genomic_DNA"/>
</dbReference>
<evidence type="ECO:0008006" key="4">
    <source>
        <dbReference type="Google" id="ProtNLM"/>
    </source>
</evidence>
<sequence length="485" mass="48367">MSSGGKKSDGYTYEYVPAAMCYDEKATTPFADLNMDQMKAMVINAKPGVVHDVARGWRKVNDDLVGEDGGSGSRQDFLAAVHGVLEHWEGEAADRFKARAEVIAKKMQDGAQYAKYTSIALGSAATVLETIKPEVEAMEKPGTISSGLDFVGDGFSHDDSGYQADKRAGMSTQEALDKNKDDLSAGKEAQLKMAVKMEQLGAAYASQTKAMGTWNRRPFDESDDYPGDPGGTTPVPIVAIPTESGPMLVGRTHTSSGASRGSSRSTITASPSTPHRVAGAGTGSSSKASASKASAPSGVGTDVDGLATTSPSGTGAGDGGGHGGGSTARVGGVGGGSGTGAGLPGVPGGPAGGLARGGSASGEGSAAGSGRTGVGGVGAGTGAGAGRGNQPSGRGPLARTKGGVIGEPEDTPSTGNRAGSGLHGSRGGTTEGRRAAGLTGSGQAGVAGQGRGKKKKDGKPVPDYLVEDEETWVPKRDDTTPPLIE</sequence>
<comment type="caution">
    <text evidence="2">The sequence shown here is derived from an EMBL/GenBank/DDBJ whole genome shotgun (WGS) entry which is preliminary data.</text>
</comment>